<evidence type="ECO:0000313" key="1">
    <source>
        <dbReference type="EMBL" id="SMO44476.1"/>
    </source>
</evidence>
<dbReference type="OrthoDB" id="65486at2"/>
<organism evidence="1 2">
    <name type="scientific">Pedobacter westerhofensis</name>
    <dbReference type="NCBI Taxonomy" id="425512"/>
    <lineage>
        <taxon>Bacteria</taxon>
        <taxon>Pseudomonadati</taxon>
        <taxon>Bacteroidota</taxon>
        <taxon>Sphingobacteriia</taxon>
        <taxon>Sphingobacteriales</taxon>
        <taxon>Sphingobacteriaceae</taxon>
        <taxon>Pedobacter</taxon>
    </lineage>
</organism>
<dbReference type="InterPro" id="IPR025494">
    <property type="entry name" value="DUF4385"/>
</dbReference>
<dbReference type="RefSeq" id="WP_142526859.1">
    <property type="nucleotide sequence ID" value="NZ_CBCSJO010000003.1"/>
</dbReference>
<evidence type="ECO:0008006" key="3">
    <source>
        <dbReference type="Google" id="ProtNLM"/>
    </source>
</evidence>
<gene>
    <name evidence="1" type="ORF">SAMN06265348_102171</name>
</gene>
<accession>A0A521BBM0</accession>
<sequence length="162" mass="18730">MTKQRKPSYLDFDINQYPWKAGIDYNKTPEAYRVGKGEQGVLICEPYKTDIGSHWRFKTPEIALKSSKEIFELFELYIKAGDFVGADMARKFLQMGYTRARRYANYKGGKKYDKDNGYAELERGTGEEQKAESAAIFYQKWKDAEADPAYAEMKAAWKSRLG</sequence>
<proteinExistence type="predicted"/>
<evidence type="ECO:0000313" key="2">
    <source>
        <dbReference type="Proteomes" id="UP000320300"/>
    </source>
</evidence>
<protein>
    <recommendedName>
        <fullName evidence="3">DUF4385 domain-containing protein</fullName>
    </recommendedName>
</protein>
<dbReference type="Proteomes" id="UP000320300">
    <property type="component" value="Unassembled WGS sequence"/>
</dbReference>
<keyword evidence="2" id="KW-1185">Reference proteome</keyword>
<name>A0A521BBM0_9SPHI</name>
<dbReference type="EMBL" id="FXTN01000002">
    <property type="protein sequence ID" value="SMO44476.1"/>
    <property type="molecule type" value="Genomic_DNA"/>
</dbReference>
<dbReference type="Pfam" id="PF14328">
    <property type="entry name" value="DUF4385"/>
    <property type="match status" value="1"/>
</dbReference>
<reference evidence="1 2" key="1">
    <citation type="submission" date="2017-05" db="EMBL/GenBank/DDBJ databases">
        <authorList>
            <person name="Varghese N."/>
            <person name="Submissions S."/>
        </authorList>
    </citation>
    <scope>NUCLEOTIDE SEQUENCE [LARGE SCALE GENOMIC DNA]</scope>
    <source>
        <strain evidence="1 2">DSM 19036</strain>
    </source>
</reference>
<dbReference type="AlphaFoldDB" id="A0A521BBM0"/>